<protein>
    <submittedName>
        <fullName evidence="1">Uncharacterized protein</fullName>
    </submittedName>
</protein>
<keyword evidence="2" id="KW-1185">Reference proteome</keyword>
<evidence type="ECO:0000313" key="2">
    <source>
        <dbReference type="Proteomes" id="UP000678895"/>
    </source>
</evidence>
<dbReference type="EMBL" id="BORS01000011">
    <property type="protein sequence ID" value="GIO43529.1"/>
    <property type="molecule type" value="Genomic_DNA"/>
</dbReference>
<evidence type="ECO:0000313" key="1">
    <source>
        <dbReference type="EMBL" id="GIO43529.1"/>
    </source>
</evidence>
<dbReference type="AlphaFoldDB" id="A0A919Y4C1"/>
<name>A0A919Y4C1_9BACL</name>
<comment type="caution">
    <text evidence="1">The sequence shown here is derived from an EMBL/GenBank/DDBJ whole genome shotgun (WGS) entry which is preliminary data.</text>
</comment>
<reference evidence="1" key="1">
    <citation type="submission" date="2021-03" db="EMBL/GenBank/DDBJ databases">
        <title>Antimicrobial resistance genes in bacteria isolated from Japanese honey, and their potential for conferring macrolide and lincosamide resistance in the American foulbrood pathogen Paenibacillus larvae.</title>
        <authorList>
            <person name="Okamoto M."/>
            <person name="Kumagai M."/>
            <person name="Kanamori H."/>
            <person name="Takamatsu D."/>
        </authorList>
    </citation>
    <scope>NUCLEOTIDE SEQUENCE</scope>
    <source>
        <strain evidence="1">J41TS4</strain>
    </source>
</reference>
<sequence length="136" mass="15240">MNILEKSMLFIPNRYSAHGKEIYVSYNISVIPEDMEVLSMKLVVTAHVPATGTLVLREIAHGWDEQYILKARPTCTEIKDTVAISGVKEAEFDLTRLSGPWRFDSHNNHGVYVGLESEGDASFLLEDPPYLLVGTM</sequence>
<dbReference type="Proteomes" id="UP000678895">
    <property type="component" value="Unassembled WGS sequence"/>
</dbReference>
<accession>A0A919Y4C1</accession>
<proteinExistence type="predicted"/>
<gene>
    <name evidence="1" type="ORF">J41TS4_32870</name>
</gene>
<dbReference type="RefSeq" id="WP_301628708.1">
    <property type="nucleotide sequence ID" value="NZ_BORS01000011.1"/>
</dbReference>
<organism evidence="1 2">
    <name type="scientific">Paenibacillus apis</name>
    <dbReference type="NCBI Taxonomy" id="1792174"/>
    <lineage>
        <taxon>Bacteria</taxon>
        <taxon>Bacillati</taxon>
        <taxon>Bacillota</taxon>
        <taxon>Bacilli</taxon>
        <taxon>Bacillales</taxon>
        <taxon>Paenibacillaceae</taxon>
        <taxon>Paenibacillus</taxon>
    </lineage>
</organism>